<evidence type="ECO:0000256" key="2">
    <source>
        <dbReference type="ARBA" id="ARBA00022481"/>
    </source>
</evidence>
<dbReference type="Proteomes" id="UP000295030">
    <property type="component" value="Unassembled WGS sequence"/>
</dbReference>
<dbReference type="SUPFAM" id="SSF75620">
    <property type="entry name" value="Release factor"/>
    <property type="match status" value="1"/>
</dbReference>
<evidence type="ECO:0000313" key="7">
    <source>
        <dbReference type="EMBL" id="TCK31667.1"/>
    </source>
</evidence>
<dbReference type="EMBL" id="SMFY01000001">
    <property type="protein sequence ID" value="TCK31667.1"/>
    <property type="molecule type" value="Genomic_DNA"/>
</dbReference>
<dbReference type="NCBIfam" id="TIGR00020">
    <property type="entry name" value="prfB"/>
    <property type="match status" value="1"/>
</dbReference>
<dbReference type="Gene3D" id="3.30.70.1660">
    <property type="match status" value="1"/>
</dbReference>
<comment type="caution">
    <text evidence="7">The sequence shown here is derived from an EMBL/GenBank/DDBJ whole genome shotgun (WGS) entry which is preliminary data.</text>
</comment>
<evidence type="ECO:0000256" key="1">
    <source>
        <dbReference type="ARBA" id="ARBA00010835"/>
    </source>
</evidence>
<evidence type="ECO:0000256" key="5">
    <source>
        <dbReference type="NCBIfam" id="TIGR00020"/>
    </source>
</evidence>
<dbReference type="SMART" id="SM00937">
    <property type="entry name" value="PCRF"/>
    <property type="match status" value="1"/>
</dbReference>
<evidence type="ECO:0000259" key="6">
    <source>
        <dbReference type="PROSITE" id="PS00745"/>
    </source>
</evidence>
<feature type="modified residue" description="N5-methylglutamine" evidence="4">
    <location>
        <position position="250"/>
    </location>
</feature>
<accession>A0A4R1I895</accession>
<organism evidence="7 8">
    <name type="scientific">Ancylobacter aquaticus</name>
    <dbReference type="NCBI Taxonomy" id="100"/>
    <lineage>
        <taxon>Bacteria</taxon>
        <taxon>Pseudomonadati</taxon>
        <taxon>Pseudomonadota</taxon>
        <taxon>Alphaproteobacteria</taxon>
        <taxon>Hyphomicrobiales</taxon>
        <taxon>Xanthobacteraceae</taxon>
        <taxon>Ancylobacter</taxon>
    </lineage>
</organism>
<dbReference type="OrthoDB" id="9806673at2"/>
<sequence length="376" mass="41409">MRAELAASVDEIREAAQLLRQHIDFDRSKARLAELNALAEDPNLWNDPERAQKLMQERGTLEDGLGALERITRELSDNVELIEMGEAEGDASIVDEAATALTKLKAEVARRQLEALLSGEADANDSYLEVHAGAGGTDSQDWALMLLRMYTRWAERRGFKVELVDEQAGETAGLKSATILVKGHNAYGWMKTEGGVHRLVRISPFDSNARRQTSFASVDVYPVIDDRIVVDIKESDLRIDTMRSGGAGGQHVNKTESAVRFTHLPTGIAVVAQGDRSQHKNRATAWEMLRAKLYEMELKKREAQAAADQAAKTDIGWGHQIRSYVLQPYQLVKDLRTGVTSGTPQEVLDGDLDPFMEAALAQRAYGGGPASVEDVD</sequence>
<comment type="similarity">
    <text evidence="1 4">Belongs to the prokaryotic/mitochondrial release factor family.</text>
</comment>
<dbReference type="InterPro" id="IPR004374">
    <property type="entry name" value="PrfB"/>
</dbReference>
<dbReference type="Gene3D" id="3.30.160.20">
    <property type="match status" value="1"/>
</dbReference>
<dbReference type="Pfam" id="PF03462">
    <property type="entry name" value="PCRF"/>
    <property type="match status" value="1"/>
</dbReference>
<comment type="function">
    <text evidence="4">Peptide chain release factor 2 directs the termination of translation in response to the peptide chain termination codons UGA and UAA.</text>
</comment>
<protein>
    <recommendedName>
        <fullName evidence="4 5">Peptide chain release factor 2</fullName>
        <shortName evidence="4">RF-2</shortName>
    </recommendedName>
</protein>
<dbReference type="InterPro" id="IPR045853">
    <property type="entry name" value="Pep_chain_release_fac_I_sf"/>
</dbReference>
<dbReference type="InterPro" id="IPR000352">
    <property type="entry name" value="Pep_chain_release_fac_I"/>
</dbReference>
<dbReference type="RefSeq" id="WP_131834860.1">
    <property type="nucleotide sequence ID" value="NZ_SMFY01000001.1"/>
</dbReference>
<dbReference type="Gene3D" id="1.20.58.410">
    <property type="entry name" value="Release factor"/>
    <property type="match status" value="1"/>
</dbReference>
<dbReference type="GO" id="GO:0016149">
    <property type="term" value="F:translation release factor activity, codon specific"/>
    <property type="evidence" value="ECO:0007669"/>
    <property type="project" value="UniProtKB-UniRule"/>
</dbReference>
<dbReference type="InterPro" id="IPR005139">
    <property type="entry name" value="PCRF"/>
</dbReference>
<dbReference type="PANTHER" id="PTHR43116:SF3">
    <property type="entry name" value="CLASS I PEPTIDE CHAIN RELEASE FACTOR"/>
    <property type="match status" value="1"/>
</dbReference>
<evidence type="ECO:0000313" key="8">
    <source>
        <dbReference type="Proteomes" id="UP000295030"/>
    </source>
</evidence>
<keyword evidence="4" id="KW-0963">Cytoplasm</keyword>
<reference evidence="7 8" key="1">
    <citation type="submission" date="2019-03" db="EMBL/GenBank/DDBJ databases">
        <title>Genomic Encyclopedia of Type Strains, Phase IV (KMG-IV): sequencing the most valuable type-strain genomes for metagenomic binning, comparative biology and taxonomic classification.</title>
        <authorList>
            <person name="Goeker M."/>
        </authorList>
    </citation>
    <scope>NUCLEOTIDE SEQUENCE [LARGE SCALE GENOMIC DNA]</scope>
    <source>
        <strain evidence="7 8">DSM 101</strain>
    </source>
</reference>
<dbReference type="FunFam" id="3.30.160.20:FF:000004">
    <property type="entry name" value="Peptide chain release factor 1"/>
    <property type="match status" value="1"/>
</dbReference>
<feature type="domain" description="Prokaryotic-type class I peptide chain release factors" evidence="6">
    <location>
        <begin position="243"/>
        <end position="259"/>
    </location>
</feature>
<dbReference type="Pfam" id="PF00472">
    <property type="entry name" value="RF-1"/>
    <property type="match status" value="1"/>
</dbReference>
<evidence type="ECO:0000256" key="3">
    <source>
        <dbReference type="ARBA" id="ARBA00022917"/>
    </source>
</evidence>
<evidence type="ECO:0000256" key="4">
    <source>
        <dbReference type="HAMAP-Rule" id="MF_00094"/>
    </source>
</evidence>
<name>A0A4R1I895_ANCAQ</name>
<dbReference type="GO" id="GO:0005737">
    <property type="term" value="C:cytoplasm"/>
    <property type="evidence" value="ECO:0007669"/>
    <property type="project" value="UniProtKB-SubCell"/>
</dbReference>
<dbReference type="AlphaFoldDB" id="A0A4R1I895"/>
<proteinExistence type="inferred from homology"/>
<keyword evidence="3 4" id="KW-0648">Protein biosynthesis</keyword>
<dbReference type="PROSITE" id="PS00745">
    <property type="entry name" value="RF_PROK_I"/>
    <property type="match status" value="1"/>
</dbReference>
<comment type="PTM">
    <text evidence="4">Methylated by PrmC. Methylation increases the termination efficiency of RF2.</text>
</comment>
<keyword evidence="2 4" id="KW-0488">Methylation</keyword>
<keyword evidence="8" id="KW-1185">Reference proteome</keyword>
<gene>
    <name evidence="4" type="primary">prfB</name>
    <name evidence="7" type="ORF">EV667_1778</name>
</gene>
<dbReference type="PANTHER" id="PTHR43116">
    <property type="entry name" value="PEPTIDE CHAIN RELEASE FACTOR 2"/>
    <property type="match status" value="1"/>
</dbReference>
<dbReference type="HAMAP" id="MF_00094">
    <property type="entry name" value="Rel_fac_2"/>
    <property type="match status" value="1"/>
</dbReference>
<comment type="subcellular location">
    <subcellularLocation>
        <location evidence="4">Cytoplasm</location>
    </subcellularLocation>
</comment>